<evidence type="ECO:0000313" key="9">
    <source>
        <dbReference type="Proteomes" id="UP001206126"/>
    </source>
</evidence>
<dbReference type="InterPro" id="IPR036097">
    <property type="entry name" value="HisK_dim/P_sf"/>
</dbReference>
<dbReference type="Pfam" id="PF08447">
    <property type="entry name" value="PAS_3"/>
    <property type="match status" value="1"/>
</dbReference>
<evidence type="ECO:0000259" key="6">
    <source>
        <dbReference type="PROSITE" id="PS50110"/>
    </source>
</evidence>
<reference evidence="8 9" key="1">
    <citation type="submission" date="2022-08" db="EMBL/GenBank/DDBJ databases">
        <title>Reclassification of Massilia species as members of the genera Telluria, Duganella, Pseudoduganella, Mokoshia gen. nov. and Zemynaea gen. nov. using orthogonal and non-orthogonal genome-based approaches.</title>
        <authorList>
            <person name="Bowman J.P."/>
        </authorList>
    </citation>
    <scope>NUCLEOTIDE SEQUENCE [LARGE SCALE GENOMIC DNA]</scope>
    <source>
        <strain evidence="8 9">JCM 31605</strain>
    </source>
</reference>
<dbReference type="Pfam" id="PF00072">
    <property type="entry name" value="Response_reg"/>
    <property type="match status" value="1"/>
</dbReference>
<dbReference type="PROSITE" id="PS50113">
    <property type="entry name" value="PAC"/>
    <property type="match status" value="2"/>
</dbReference>
<feature type="domain" description="Histidine kinase" evidence="5">
    <location>
        <begin position="441"/>
        <end position="659"/>
    </location>
</feature>
<keyword evidence="3 4" id="KW-0597">Phosphoprotein</keyword>
<dbReference type="InterPro" id="IPR005467">
    <property type="entry name" value="His_kinase_dom"/>
</dbReference>
<evidence type="ECO:0000313" key="8">
    <source>
        <dbReference type="EMBL" id="MCS0807065.1"/>
    </source>
</evidence>
<dbReference type="PANTHER" id="PTHR43547:SF2">
    <property type="entry name" value="HYBRID SIGNAL TRANSDUCTION HISTIDINE KINASE C"/>
    <property type="match status" value="1"/>
</dbReference>
<dbReference type="PROSITE" id="PS50109">
    <property type="entry name" value="HIS_KIN"/>
    <property type="match status" value="1"/>
</dbReference>
<dbReference type="Gene3D" id="3.30.565.10">
    <property type="entry name" value="Histidine kinase-like ATPase, C-terminal domain"/>
    <property type="match status" value="1"/>
</dbReference>
<feature type="modified residue" description="4-aspartylphosphate" evidence="4">
    <location>
        <position position="728"/>
    </location>
</feature>
<evidence type="ECO:0000256" key="1">
    <source>
        <dbReference type="ARBA" id="ARBA00000085"/>
    </source>
</evidence>
<dbReference type="SMART" id="SM00388">
    <property type="entry name" value="HisKA"/>
    <property type="match status" value="1"/>
</dbReference>
<organism evidence="8 9">
    <name type="scientific">Massilia agilis</name>
    <dbReference type="NCBI Taxonomy" id="1811226"/>
    <lineage>
        <taxon>Bacteria</taxon>
        <taxon>Pseudomonadati</taxon>
        <taxon>Pseudomonadota</taxon>
        <taxon>Betaproteobacteria</taxon>
        <taxon>Burkholderiales</taxon>
        <taxon>Oxalobacteraceae</taxon>
        <taxon>Telluria group</taxon>
        <taxon>Massilia</taxon>
    </lineage>
</organism>
<dbReference type="InterPro" id="IPR013656">
    <property type="entry name" value="PAS_4"/>
</dbReference>
<dbReference type="SUPFAM" id="SSF55874">
    <property type="entry name" value="ATPase domain of HSP90 chaperone/DNA topoisomerase II/histidine kinase"/>
    <property type="match status" value="1"/>
</dbReference>
<dbReference type="PRINTS" id="PR00344">
    <property type="entry name" value="BCTRLSENSOR"/>
</dbReference>
<dbReference type="PANTHER" id="PTHR43547">
    <property type="entry name" value="TWO-COMPONENT HISTIDINE KINASE"/>
    <property type="match status" value="1"/>
</dbReference>
<dbReference type="Pfam" id="PF08448">
    <property type="entry name" value="PAS_4"/>
    <property type="match status" value="2"/>
</dbReference>
<dbReference type="InterPro" id="IPR001789">
    <property type="entry name" value="Sig_transdc_resp-reg_receiver"/>
</dbReference>
<feature type="domain" description="PAC" evidence="7">
    <location>
        <begin position="377"/>
        <end position="430"/>
    </location>
</feature>
<dbReference type="CDD" id="cd00082">
    <property type="entry name" value="HisKA"/>
    <property type="match status" value="1"/>
</dbReference>
<dbReference type="Gene3D" id="3.30.450.20">
    <property type="entry name" value="PAS domain"/>
    <property type="match status" value="3"/>
</dbReference>
<gene>
    <name evidence="8" type="ORF">NX774_03915</name>
</gene>
<evidence type="ECO:0000259" key="7">
    <source>
        <dbReference type="PROSITE" id="PS50113"/>
    </source>
</evidence>
<dbReference type="Gene3D" id="1.10.287.130">
    <property type="match status" value="1"/>
</dbReference>
<feature type="domain" description="Response regulatory" evidence="6">
    <location>
        <begin position="679"/>
        <end position="795"/>
    </location>
</feature>
<proteinExistence type="predicted"/>
<dbReference type="InterPro" id="IPR013655">
    <property type="entry name" value="PAS_fold_3"/>
</dbReference>
<dbReference type="InterPro" id="IPR004358">
    <property type="entry name" value="Sig_transdc_His_kin-like_C"/>
</dbReference>
<dbReference type="Pfam" id="PF02518">
    <property type="entry name" value="HATPase_c"/>
    <property type="match status" value="1"/>
</dbReference>
<dbReference type="Gene3D" id="2.10.70.100">
    <property type="match status" value="1"/>
</dbReference>
<dbReference type="EMBL" id="JANUHB010000001">
    <property type="protein sequence ID" value="MCS0807065.1"/>
    <property type="molecule type" value="Genomic_DNA"/>
</dbReference>
<dbReference type="SUPFAM" id="SSF52172">
    <property type="entry name" value="CheY-like"/>
    <property type="match status" value="1"/>
</dbReference>
<dbReference type="Pfam" id="PF00512">
    <property type="entry name" value="HisKA"/>
    <property type="match status" value="1"/>
</dbReference>
<dbReference type="Gene3D" id="3.40.50.2300">
    <property type="match status" value="1"/>
</dbReference>
<evidence type="ECO:0000256" key="4">
    <source>
        <dbReference type="PROSITE-ProRule" id="PRU00169"/>
    </source>
</evidence>
<name>A0ABT2D6Z8_9BURK</name>
<dbReference type="NCBIfam" id="TIGR00229">
    <property type="entry name" value="sensory_box"/>
    <property type="match status" value="1"/>
</dbReference>
<comment type="caution">
    <text evidence="8">The sequence shown here is derived from an EMBL/GenBank/DDBJ whole genome shotgun (WGS) entry which is preliminary data.</text>
</comment>
<dbReference type="SMART" id="SM00086">
    <property type="entry name" value="PAC"/>
    <property type="match status" value="2"/>
</dbReference>
<dbReference type="InterPro" id="IPR011006">
    <property type="entry name" value="CheY-like_superfamily"/>
</dbReference>
<dbReference type="Proteomes" id="UP001206126">
    <property type="component" value="Unassembled WGS sequence"/>
</dbReference>
<dbReference type="InterPro" id="IPR001610">
    <property type="entry name" value="PAC"/>
</dbReference>
<dbReference type="SMART" id="SM00387">
    <property type="entry name" value="HATPase_c"/>
    <property type="match status" value="1"/>
</dbReference>
<dbReference type="CDD" id="cd17580">
    <property type="entry name" value="REC_2_DhkD-like"/>
    <property type="match status" value="1"/>
</dbReference>
<dbReference type="CDD" id="cd00130">
    <property type="entry name" value="PAS"/>
    <property type="match status" value="2"/>
</dbReference>
<dbReference type="InterPro" id="IPR000700">
    <property type="entry name" value="PAS-assoc_C"/>
</dbReference>
<dbReference type="RefSeq" id="WP_258820848.1">
    <property type="nucleotide sequence ID" value="NZ_JANUHB010000001.1"/>
</dbReference>
<dbReference type="SUPFAM" id="SSF55785">
    <property type="entry name" value="PYP-like sensor domain (PAS domain)"/>
    <property type="match status" value="3"/>
</dbReference>
<dbReference type="EC" id="2.7.13.3" evidence="2"/>
<keyword evidence="8" id="KW-0067">ATP-binding</keyword>
<dbReference type="InterPro" id="IPR003661">
    <property type="entry name" value="HisK_dim/P_dom"/>
</dbReference>
<keyword evidence="8" id="KW-0547">Nucleotide-binding</keyword>
<feature type="domain" description="PAC" evidence="7">
    <location>
        <begin position="250"/>
        <end position="305"/>
    </location>
</feature>
<sequence>MTCSPDYAALFRASPYPHLLLDPGLRIVAANPAYLQVTGAHEGDIVGLPIFDAFPPNPDDPESTNVAEVRASLERVIATGKPDGAVFVRYSIPQRDGHDTGFKERYWSTVHTPVFDDAGRLAYISQNALDVTEFYRYDRRRRTALPAAGDALDATGDAVEQARRHAAMQRAVIGERSYLRNLFNQAPGFIAVLNGPEHVFEIVNEAYYQLVGHRPIIGRPLSEALPEVRGQRFPQLLDSVYESGKTFVGRGMKAHLQREPDGALVEAYVDLLYQPLFGQDGKVNGIFVQGHDVTEAHAAQLAKRESEERLADGMLAARMVVWDWNVATREVIFSDNAEHVLGARGGTMAEMHEHLPLEDRERLQAAHARALAARGSYAETVRYVRPDTGRLLWLDVRGKVRCGADGNQESVRGVAIDVTERVRAEEDLRDAHRRKDEFLAMLAHELRNPLAPIAAAAQLLRHGPPDPARQAQAADIITRQVRHVAGLLDDLIDVSRVTRGLVAMERAPVDMHGVAADALEQARPAAERRGQALAVRLPDAPARILGDHKRIVQVLSNLLGNACKYTPEGGHLQLEMALSDGAVVLRVADDGIGIGPELLPHVFDLFTQGERSADRAQGGLGVGLAVVRSLVEQHGGQVRAASDGPGKGSTFTVVLPLLDGGMQAAMPAPAAPAAAPGLRVLVVDDNPDAARMLAMLLETEGHEVAVENSSAAALRRVATDVPDVCLLDIGLPGMDGYELARRLRALPALAASRLVAVTGYGQPADRALALQAGFDHHLVKPVDLAELFGLLRSVTKG</sequence>
<dbReference type="SMART" id="SM00091">
    <property type="entry name" value="PAS"/>
    <property type="match status" value="3"/>
</dbReference>
<dbReference type="InterPro" id="IPR000014">
    <property type="entry name" value="PAS"/>
</dbReference>
<evidence type="ECO:0000256" key="2">
    <source>
        <dbReference type="ARBA" id="ARBA00012438"/>
    </source>
</evidence>
<protein>
    <recommendedName>
        <fullName evidence="2">histidine kinase</fullName>
        <ecNumber evidence="2">2.7.13.3</ecNumber>
    </recommendedName>
</protein>
<dbReference type="SMART" id="SM00448">
    <property type="entry name" value="REC"/>
    <property type="match status" value="1"/>
</dbReference>
<accession>A0ABT2D6Z8</accession>
<evidence type="ECO:0000256" key="3">
    <source>
        <dbReference type="ARBA" id="ARBA00022553"/>
    </source>
</evidence>
<dbReference type="SUPFAM" id="SSF47384">
    <property type="entry name" value="Homodimeric domain of signal transducing histidine kinase"/>
    <property type="match status" value="1"/>
</dbReference>
<keyword evidence="9" id="KW-1185">Reference proteome</keyword>
<dbReference type="InterPro" id="IPR003594">
    <property type="entry name" value="HATPase_dom"/>
</dbReference>
<comment type="catalytic activity">
    <reaction evidence="1">
        <text>ATP + protein L-histidine = ADP + protein N-phospho-L-histidine.</text>
        <dbReference type="EC" id="2.7.13.3"/>
    </reaction>
</comment>
<dbReference type="GO" id="GO:0005524">
    <property type="term" value="F:ATP binding"/>
    <property type="evidence" value="ECO:0007669"/>
    <property type="project" value="UniProtKB-KW"/>
</dbReference>
<dbReference type="InterPro" id="IPR035965">
    <property type="entry name" value="PAS-like_dom_sf"/>
</dbReference>
<dbReference type="PROSITE" id="PS50110">
    <property type="entry name" value="RESPONSE_REGULATORY"/>
    <property type="match status" value="1"/>
</dbReference>
<evidence type="ECO:0000259" key="5">
    <source>
        <dbReference type="PROSITE" id="PS50109"/>
    </source>
</evidence>
<dbReference type="InterPro" id="IPR036890">
    <property type="entry name" value="HATPase_C_sf"/>
</dbReference>